<dbReference type="Pfam" id="PF05257">
    <property type="entry name" value="CHAP"/>
    <property type="match status" value="1"/>
</dbReference>
<keyword evidence="2" id="KW-1133">Transmembrane helix</keyword>
<evidence type="ECO:0000313" key="4">
    <source>
        <dbReference type="EMBL" id="RCG32458.1"/>
    </source>
</evidence>
<dbReference type="RefSeq" id="WP_114027096.1">
    <property type="nucleotide sequence ID" value="NZ_QOIL01000002.1"/>
</dbReference>
<dbReference type="InterPro" id="IPR007921">
    <property type="entry name" value="CHAP_dom"/>
</dbReference>
<keyword evidence="2" id="KW-0472">Membrane</keyword>
<dbReference type="SUPFAM" id="SSF54001">
    <property type="entry name" value="Cysteine proteinases"/>
    <property type="match status" value="1"/>
</dbReference>
<comment type="caution">
    <text evidence="4">The sequence shown here is derived from an EMBL/GenBank/DDBJ whole genome shotgun (WGS) entry which is preliminary data.</text>
</comment>
<feature type="compositionally biased region" description="Basic and acidic residues" evidence="1">
    <location>
        <begin position="235"/>
        <end position="246"/>
    </location>
</feature>
<proteinExistence type="predicted"/>
<accession>A0A367FPZ5</accession>
<dbReference type="InterPro" id="IPR038765">
    <property type="entry name" value="Papain-like_cys_pep_sf"/>
</dbReference>
<dbReference type="Gene3D" id="3.90.1720.10">
    <property type="entry name" value="endopeptidase domain like (from Nostoc punctiforme)"/>
    <property type="match status" value="1"/>
</dbReference>
<dbReference type="Proteomes" id="UP000253094">
    <property type="component" value="Unassembled WGS sequence"/>
</dbReference>
<evidence type="ECO:0000256" key="1">
    <source>
        <dbReference type="SAM" id="MobiDB-lite"/>
    </source>
</evidence>
<dbReference type="AlphaFoldDB" id="A0A367FPZ5"/>
<feature type="region of interest" description="Disordered" evidence="1">
    <location>
        <begin position="232"/>
        <end position="254"/>
    </location>
</feature>
<evidence type="ECO:0000313" key="5">
    <source>
        <dbReference type="Proteomes" id="UP000253094"/>
    </source>
</evidence>
<feature type="transmembrane region" description="Helical" evidence="2">
    <location>
        <begin position="201"/>
        <end position="221"/>
    </location>
</feature>
<evidence type="ECO:0000259" key="3">
    <source>
        <dbReference type="Pfam" id="PF05257"/>
    </source>
</evidence>
<gene>
    <name evidence="4" type="ORF">DQ384_02835</name>
</gene>
<dbReference type="OrthoDB" id="5124837at2"/>
<keyword evidence="5" id="KW-1185">Reference proteome</keyword>
<dbReference type="EMBL" id="QOIL01000002">
    <property type="protein sequence ID" value="RCG32458.1"/>
    <property type="molecule type" value="Genomic_DNA"/>
</dbReference>
<feature type="domain" description="Peptidase C51" evidence="3">
    <location>
        <begin position="42"/>
        <end position="128"/>
    </location>
</feature>
<protein>
    <submittedName>
        <fullName evidence="4">CHAP domain-containing protein</fullName>
    </submittedName>
</protein>
<reference evidence="4 5" key="1">
    <citation type="submission" date="2018-06" db="EMBL/GenBank/DDBJ databases">
        <title>Sphaerisporangium craniellae sp. nov., isolated from a marine sponge in the South China Sea.</title>
        <authorList>
            <person name="Li L."/>
        </authorList>
    </citation>
    <scope>NUCLEOTIDE SEQUENCE [LARGE SCALE GENOMIC DNA]</scope>
    <source>
        <strain evidence="4 5">CCTCC AA 208026</strain>
    </source>
</reference>
<name>A0A367FPZ5_9ACTN</name>
<sequence>MSSELQNMIDLLKSQLGYGEQGGGYTKYGDWYGKTVEFDSDYSAQPWCDMLLSWTAHKLGYEKWFGQFAFTPNHARWFVDHDAWGHDPEPGAVVFYDWSGSGTVDGIDHVGMVISADDDGTIHTIEGNVDGGYVREKTRDQTYVVGYGYPDKIKTAMQGQGAHTEKTSLTDAKSLTLIAAETPLTLTGVPSGQTAHQPGPGAAGALLLVALLLVVACLRVTRLSTRLAHVMTGPHRRDAASPERARHAVSRRTP</sequence>
<organism evidence="4 5">
    <name type="scientific">Sphaerisporangium album</name>
    <dbReference type="NCBI Taxonomy" id="509200"/>
    <lineage>
        <taxon>Bacteria</taxon>
        <taxon>Bacillati</taxon>
        <taxon>Actinomycetota</taxon>
        <taxon>Actinomycetes</taxon>
        <taxon>Streptosporangiales</taxon>
        <taxon>Streptosporangiaceae</taxon>
        <taxon>Sphaerisporangium</taxon>
    </lineage>
</organism>
<evidence type="ECO:0000256" key="2">
    <source>
        <dbReference type="SAM" id="Phobius"/>
    </source>
</evidence>
<keyword evidence="2" id="KW-0812">Transmembrane</keyword>